<keyword evidence="6" id="KW-0436">Ligase</keyword>
<dbReference type="AlphaFoldDB" id="A0A1Q9WA19"/>
<comment type="caution">
    <text evidence="6">The sequence shown here is derived from an EMBL/GenBank/DDBJ whole genome shotgun (WGS) entry which is preliminary data.</text>
</comment>
<dbReference type="Pfam" id="PF01812">
    <property type="entry name" value="5-FTHF_cyc-lig"/>
    <property type="match status" value="1"/>
</dbReference>
<accession>A0A1S1K6T9</accession>
<dbReference type="Proteomes" id="UP000179636">
    <property type="component" value="Unassembled WGS sequence"/>
</dbReference>
<name>A0A1Q9WA19_9MYCO</name>
<dbReference type="EMBL" id="MLHV01000007">
    <property type="protein sequence ID" value="OHU01438.1"/>
    <property type="molecule type" value="Genomic_DNA"/>
</dbReference>
<dbReference type="PANTHER" id="PTHR23407:SF1">
    <property type="entry name" value="5-FORMYLTETRAHYDROFOLATE CYCLO-LIGASE"/>
    <property type="match status" value="1"/>
</dbReference>
<comment type="catalytic activity">
    <reaction evidence="5">
        <text>(6S)-5-formyl-5,6,7,8-tetrahydrofolate + ATP = (6R)-5,10-methenyltetrahydrofolate + ADP + phosphate</text>
        <dbReference type="Rhea" id="RHEA:10488"/>
        <dbReference type="ChEBI" id="CHEBI:30616"/>
        <dbReference type="ChEBI" id="CHEBI:43474"/>
        <dbReference type="ChEBI" id="CHEBI:57455"/>
        <dbReference type="ChEBI" id="CHEBI:57457"/>
        <dbReference type="ChEBI" id="CHEBI:456216"/>
        <dbReference type="EC" id="6.3.3.2"/>
    </reaction>
</comment>
<organism evidence="6 7">
    <name type="scientific">Mycobacterium syngnathidarum</name>
    <dbReference type="NCBI Taxonomy" id="1908205"/>
    <lineage>
        <taxon>Bacteria</taxon>
        <taxon>Bacillati</taxon>
        <taxon>Actinomycetota</taxon>
        <taxon>Actinomycetes</taxon>
        <taxon>Mycobacteriales</taxon>
        <taxon>Mycobacteriaceae</taxon>
        <taxon>Mycobacterium</taxon>
    </lineage>
</organism>
<dbReference type="InterPro" id="IPR002698">
    <property type="entry name" value="FTHF_cligase"/>
</dbReference>
<dbReference type="PANTHER" id="PTHR23407">
    <property type="entry name" value="ATPASE INHIBITOR/5-FORMYLTETRAHYDROFOLATE CYCLO-LIGASE"/>
    <property type="match status" value="1"/>
</dbReference>
<keyword evidence="3 4" id="KW-0067">ATP-binding</keyword>
<keyword evidence="7" id="KW-1185">Reference proteome</keyword>
<comment type="similarity">
    <text evidence="1 5">Belongs to the 5-formyltetrahydrofolate cyclo-ligase family.</text>
</comment>
<proteinExistence type="inferred from homology"/>
<dbReference type="GO" id="GO:0030272">
    <property type="term" value="F:5-formyltetrahydrofolate cyclo-ligase activity"/>
    <property type="evidence" value="ECO:0007669"/>
    <property type="project" value="UniProtKB-EC"/>
</dbReference>
<accession>A0A1Q9WA19</accession>
<dbReference type="EC" id="6.3.3.2" evidence="5"/>
<evidence type="ECO:0000256" key="5">
    <source>
        <dbReference type="RuleBase" id="RU361279"/>
    </source>
</evidence>
<evidence type="ECO:0000256" key="3">
    <source>
        <dbReference type="ARBA" id="ARBA00022840"/>
    </source>
</evidence>
<gene>
    <name evidence="6" type="ORF">BKG61_09330</name>
</gene>
<keyword evidence="2 4" id="KW-0547">Nucleotide-binding</keyword>
<dbReference type="GO" id="GO:0046872">
    <property type="term" value="F:metal ion binding"/>
    <property type="evidence" value="ECO:0007669"/>
    <property type="project" value="UniProtKB-KW"/>
</dbReference>
<dbReference type="NCBIfam" id="TIGR02727">
    <property type="entry name" value="MTHFS_bact"/>
    <property type="match status" value="1"/>
</dbReference>
<evidence type="ECO:0000256" key="2">
    <source>
        <dbReference type="ARBA" id="ARBA00022741"/>
    </source>
</evidence>
<feature type="binding site" evidence="4">
    <location>
        <begin position="137"/>
        <end position="145"/>
    </location>
    <ligand>
        <name>ATP</name>
        <dbReference type="ChEBI" id="CHEBI:30616"/>
    </ligand>
</feature>
<reference evidence="6 7" key="1">
    <citation type="submission" date="2016-10" db="EMBL/GenBank/DDBJ databases">
        <title>Evaluation of Human, Animal and Environmental Mycobacterium chelonae Isolates by Core Genome Phylogenomic Analysis, Targeted Gene Comparison, and Anti-microbial Susceptibility Patterns: A Tale of Mistaken Identities.</title>
        <authorList>
            <person name="Fogelson S.B."/>
            <person name="Camus A.C."/>
            <person name="Lorenz W."/>
            <person name="Vasireddy R."/>
            <person name="Vasireddy S."/>
            <person name="Smith T."/>
            <person name="Brown-Elliott B.A."/>
            <person name="Wallace R.J.Jr."/>
            <person name="Hasan N.A."/>
            <person name="Reischl U."/>
            <person name="Sanchez S."/>
        </authorList>
    </citation>
    <scope>NUCLEOTIDE SEQUENCE [LARGE SCALE GENOMIC DNA]</scope>
    <source>
        <strain evidence="6 7">24999</strain>
    </source>
</reference>
<evidence type="ECO:0000313" key="6">
    <source>
        <dbReference type="EMBL" id="OHU01438.1"/>
    </source>
</evidence>
<dbReference type="STRING" id="1908205.BKG60_16290"/>
<dbReference type="GO" id="GO:0005524">
    <property type="term" value="F:ATP binding"/>
    <property type="evidence" value="ECO:0007669"/>
    <property type="project" value="UniProtKB-KW"/>
</dbReference>
<evidence type="ECO:0000256" key="4">
    <source>
        <dbReference type="PIRSR" id="PIRSR006806-1"/>
    </source>
</evidence>
<dbReference type="InterPro" id="IPR024185">
    <property type="entry name" value="FTHF_cligase-like_sf"/>
</dbReference>
<dbReference type="PIRSF" id="PIRSF006806">
    <property type="entry name" value="FTHF_cligase"/>
    <property type="match status" value="1"/>
</dbReference>
<feature type="binding site" evidence="4">
    <location>
        <begin position="6"/>
        <end position="10"/>
    </location>
    <ligand>
        <name>ATP</name>
        <dbReference type="ChEBI" id="CHEBI:30616"/>
    </ligand>
</feature>
<dbReference type="GO" id="GO:0009396">
    <property type="term" value="P:folic acid-containing compound biosynthetic process"/>
    <property type="evidence" value="ECO:0007669"/>
    <property type="project" value="TreeGrafter"/>
</dbReference>
<evidence type="ECO:0000256" key="1">
    <source>
        <dbReference type="ARBA" id="ARBA00010638"/>
    </source>
</evidence>
<feature type="binding site" evidence="4">
    <location>
        <position position="50"/>
    </location>
    <ligand>
        <name>substrate</name>
    </ligand>
</feature>
<comment type="cofactor">
    <cofactor evidence="5">
        <name>Mg(2+)</name>
        <dbReference type="ChEBI" id="CHEBI:18420"/>
    </cofactor>
</comment>
<dbReference type="GO" id="GO:0035999">
    <property type="term" value="P:tetrahydrofolate interconversion"/>
    <property type="evidence" value="ECO:0007669"/>
    <property type="project" value="TreeGrafter"/>
</dbReference>
<keyword evidence="5" id="KW-0460">Magnesium</keyword>
<feature type="binding site" evidence="4">
    <location>
        <position position="55"/>
    </location>
    <ligand>
        <name>substrate</name>
    </ligand>
</feature>
<dbReference type="Gene3D" id="3.40.50.10420">
    <property type="entry name" value="NagB/RpiA/CoA transferase-like"/>
    <property type="match status" value="1"/>
</dbReference>
<sequence length="195" mass="21135">MTPPTKTELRADVIRARRAVPDDLRDSEAQALCHWLPSLVCGGQTVCAYVPVGSEPGSRMLLDTLAELGVRVLLPVARKDGDGRPMPMQWGPYEAGTLVAGEFGLREPPAPWLPPGHIADAELVLVPALAVDRKGNRLGRGAGFYDRSLIYAARHTRLVAVVRDDELVDDLPADPHDVRMTHALTPSGGIVTLRR</sequence>
<dbReference type="InterPro" id="IPR037171">
    <property type="entry name" value="NagB/RpiA_transferase-like"/>
</dbReference>
<evidence type="ECO:0000313" key="7">
    <source>
        <dbReference type="Proteomes" id="UP000179636"/>
    </source>
</evidence>
<dbReference type="SUPFAM" id="SSF100950">
    <property type="entry name" value="NagB/RpiA/CoA transferase-like"/>
    <property type="match status" value="1"/>
</dbReference>
<protein>
    <recommendedName>
        <fullName evidence="5">5-formyltetrahydrofolate cyclo-ligase</fullName>
        <ecNumber evidence="5">6.3.3.2</ecNumber>
    </recommendedName>
</protein>
<keyword evidence="5" id="KW-0479">Metal-binding</keyword>